<evidence type="ECO:0000259" key="4">
    <source>
        <dbReference type="SMART" id="SM00967"/>
    </source>
</evidence>
<dbReference type="Proteomes" id="UP000654604">
    <property type="component" value="Unassembled WGS sequence"/>
</dbReference>
<comment type="caution">
    <text evidence="5">The sequence shown here is derived from an EMBL/GenBank/DDBJ whole genome shotgun (WGS) entry which is preliminary data.</text>
</comment>
<dbReference type="SUPFAM" id="SSF75217">
    <property type="entry name" value="alpha/beta knot"/>
    <property type="match status" value="1"/>
</dbReference>
<proteinExistence type="inferred from homology"/>
<dbReference type="SUPFAM" id="SSF55315">
    <property type="entry name" value="L30e-like"/>
    <property type="match status" value="1"/>
</dbReference>
<reference evidence="5 6" key="1">
    <citation type="submission" date="2020-10" db="EMBL/GenBank/DDBJ databases">
        <authorList>
            <person name="Castelo-Branco R."/>
            <person name="Eusebio N."/>
            <person name="Adriana R."/>
            <person name="Vieira A."/>
            <person name="Brugerolle De Fraissinette N."/>
            <person name="Rezende De Castro R."/>
            <person name="Schneider M.P."/>
            <person name="Vasconcelos V."/>
            <person name="Leao P.N."/>
        </authorList>
    </citation>
    <scope>NUCLEOTIDE SEQUENCE [LARGE SCALE GENOMIC DNA]</scope>
    <source>
        <strain evidence="5 6">LEGE 03274</strain>
    </source>
</reference>
<organism evidence="5 6">
    <name type="scientific">Cyanobacterium stanieri LEGE 03274</name>
    <dbReference type="NCBI Taxonomy" id="1828756"/>
    <lineage>
        <taxon>Bacteria</taxon>
        <taxon>Bacillati</taxon>
        <taxon>Cyanobacteriota</taxon>
        <taxon>Cyanophyceae</taxon>
        <taxon>Oscillatoriophycideae</taxon>
        <taxon>Chroococcales</taxon>
        <taxon>Geminocystaceae</taxon>
        <taxon>Cyanobacterium</taxon>
    </lineage>
</organism>
<gene>
    <name evidence="5" type="ORF">IQ215_05970</name>
</gene>
<keyword evidence="2 5" id="KW-0489">Methyltransferase</keyword>
<sequence>MLSSLKNPLIKEIRKLQRPAERHRQNLCLLEGTNLLDVASQVNYPLDTLLFTPIWQNKNYLLAQTLQNQAQRVEMVSDEVMKSLATTVNPDGVLATASRYHSKSKDPENIRLGVVLERLQDPGNLGTIIRSSVAMGVDMLWLSGDSVDLDNPKVMRASAGEWFRVKARAEDDLITLVQSYGQKGYQIIATSLEGNKTPWEVDFSLPTIFLMGNESRGLSPDLAALATEKVKIPLLNGVESLNVAIATSLFLMEYQRQQQKIYPH</sequence>
<dbReference type="Gene3D" id="3.40.1280.10">
    <property type="match status" value="1"/>
</dbReference>
<dbReference type="InterPro" id="IPR029064">
    <property type="entry name" value="Ribosomal_eL30-like_sf"/>
</dbReference>
<dbReference type="InterPro" id="IPR029028">
    <property type="entry name" value="Alpha/beta_knot_MTases"/>
</dbReference>
<dbReference type="CDD" id="cd18095">
    <property type="entry name" value="SpoU-like_rRNA-MTase"/>
    <property type="match status" value="1"/>
</dbReference>
<name>A0ABR9V2W4_9CHRO</name>
<protein>
    <submittedName>
        <fullName evidence="5">RNA methyltransferase</fullName>
    </submittedName>
</protein>
<dbReference type="Gene3D" id="3.30.1330.30">
    <property type="match status" value="1"/>
</dbReference>
<keyword evidence="6" id="KW-1185">Reference proteome</keyword>
<dbReference type="InterPro" id="IPR013123">
    <property type="entry name" value="SpoU_subst-bd"/>
</dbReference>
<keyword evidence="3" id="KW-0808">Transferase</keyword>
<evidence type="ECO:0000313" key="6">
    <source>
        <dbReference type="Proteomes" id="UP000654604"/>
    </source>
</evidence>
<dbReference type="EMBL" id="JADEWC010000009">
    <property type="protein sequence ID" value="MBE9222240.1"/>
    <property type="molecule type" value="Genomic_DNA"/>
</dbReference>
<dbReference type="SMART" id="SM00967">
    <property type="entry name" value="SpoU_sub_bind"/>
    <property type="match status" value="1"/>
</dbReference>
<feature type="domain" description="RNA 2-O ribose methyltransferase substrate binding" evidence="4">
    <location>
        <begin position="29"/>
        <end position="103"/>
    </location>
</feature>
<evidence type="ECO:0000256" key="3">
    <source>
        <dbReference type="ARBA" id="ARBA00022679"/>
    </source>
</evidence>
<dbReference type="PANTHER" id="PTHR43191">
    <property type="entry name" value="RRNA METHYLTRANSFERASE 3"/>
    <property type="match status" value="1"/>
</dbReference>
<dbReference type="Pfam" id="PF22435">
    <property type="entry name" value="MRM3-like_sub_bind"/>
    <property type="match status" value="1"/>
</dbReference>
<dbReference type="GO" id="GO:0008168">
    <property type="term" value="F:methyltransferase activity"/>
    <property type="evidence" value="ECO:0007669"/>
    <property type="project" value="UniProtKB-KW"/>
</dbReference>
<dbReference type="InterPro" id="IPR051259">
    <property type="entry name" value="rRNA_Methyltransferase"/>
</dbReference>
<dbReference type="GO" id="GO:0032259">
    <property type="term" value="P:methylation"/>
    <property type="evidence" value="ECO:0007669"/>
    <property type="project" value="UniProtKB-KW"/>
</dbReference>
<evidence type="ECO:0000256" key="2">
    <source>
        <dbReference type="ARBA" id="ARBA00022603"/>
    </source>
</evidence>
<dbReference type="InterPro" id="IPR001537">
    <property type="entry name" value="SpoU_MeTrfase"/>
</dbReference>
<dbReference type="PANTHER" id="PTHR43191:SF2">
    <property type="entry name" value="RRNA METHYLTRANSFERASE 3, MITOCHONDRIAL"/>
    <property type="match status" value="1"/>
</dbReference>
<evidence type="ECO:0000313" key="5">
    <source>
        <dbReference type="EMBL" id="MBE9222240.1"/>
    </source>
</evidence>
<evidence type="ECO:0000256" key="1">
    <source>
        <dbReference type="ARBA" id="ARBA00007228"/>
    </source>
</evidence>
<dbReference type="Pfam" id="PF00588">
    <property type="entry name" value="SpoU_methylase"/>
    <property type="match status" value="1"/>
</dbReference>
<comment type="similarity">
    <text evidence="1">Belongs to the class IV-like SAM-binding methyltransferase superfamily. RNA methyltransferase TrmH family.</text>
</comment>
<dbReference type="InterPro" id="IPR029026">
    <property type="entry name" value="tRNA_m1G_MTases_N"/>
</dbReference>
<dbReference type="InterPro" id="IPR053888">
    <property type="entry name" value="MRM3-like_sub_bind"/>
</dbReference>
<dbReference type="RefSeq" id="WP_193800414.1">
    <property type="nucleotide sequence ID" value="NZ_JADEWC010000009.1"/>
</dbReference>
<accession>A0ABR9V2W4</accession>